<reference evidence="3" key="1">
    <citation type="journal article" date="2019" name="Int. J. Syst. Evol. Microbiol.">
        <title>The Global Catalogue of Microorganisms (GCM) 10K type strain sequencing project: providing services to taxonomists for standard genome sequencing and annotation.</title>
        <authorList>
            <consortium name="The Broad Institute Genomics Platform"/>
            <consortium name="The Broad Institute Genome Sequencing Center for Infectious Disease"/>
            <person name="Wu L."/>
            <person name="Ma J."/>
        </authorList>
    </citation>
    <scope>NUCLEOTIDE SEQUENCE [LARGE SCALE GENOMIC DNA]</scope>
    <source>
        <strain evidence="3">JCM 13022</strain>
    </source>
</reference>
<gene>
    <name evidence="2" type="ORF">GCM10009675_37700</name>
</gene>
<protein>
    <submittedName>
        <fullName evidence="2">Uncharacterized protein</fullName>
    </submittedName>
</protein>
<dbReference type="Proteomes" id="UP001500467">
    <property type="component" value="Unassembled WGS sequence"/>
</dbReference>
<feature type="region of interest" description="Disordered" evidence="1">
    <location>
        <begin position="1"/>
        <end position="67"/>
    </location>
</feature>
<dbReference type="EMBL" id="BAAALM010000015">
    <property type="protein sequence ID" value="GAA1212793.1"/>
    <property type="molecule type" value="Genomic_DNA"/>
</dbReference>
<organism evidence="2 3">
    <name type="scientific">Prauserella alba</name>
    <dbReference type="NCBI Taxonomy" id="176898"/>
    <lineage>
        <taxon>Bacteria</taxon>
        <taxon>Bacillati</taxon>
        <taxon>Actinomycetota</taxon>
        <taxon>Actinomycetes</taxon>
        <taxon>Pseudonocardiales</taxon>
        <taxon>Pseudonocardiaceae</taxon>
        <taxon>Prauserella</taxon>
    </lineage>
</organism>
<accession>A0ABP4G401</accession>
<name>A0ABP4G401_9PSEU</name>
<evidence type="ECO:0000313" key="2">
    <source>
        <dbReference type="EMBL" id="GAA1212793.1"/>
    </source>
</evidence>
<keyword evidence="3" id="KW-1185">Reference proteome</keyword>
<evidence type="ECO:0000256" key="1">
    <source>
        <dbReference type="SAM" id="MobiDB-lite"/>
    </source>
</evidence>
<sequence>MATESTRRPGAWAAGPERVGRHGWPVPVRPGTLALGRKHGAGSGVVRSADDVTSAPGFRARRAHTGR</sequence>
<comment type="caution">
    <text evidence="2">The sequence shown here is derived from an EMBL/GenBank/DDBJ whole genome shotgun (WGS) entry which is preliminary data.</text>
</comment>
<proteinExistence type="predicted"/>
<evidence type="ECO:0000313" key="3">
    <source>
        <dbReference type="Proteomes" id="UP001500467"/>
    </source>
</evidence>